<keyword evidence="2" id="KW-0732">Signal</keyword>
<sequence length="1009" mass="102733">MMIGTAWLAVSVLCCSLLTPLGATAAVDSDGVAPSALLSDVGGDAVSEAISAESDAGLHDEIGEADTEGETDTEGDAEAEGDDAVSNLRNADDMLDPLTLEPLELLDPDDDAATGETAGGDTVATAPQPQAAAGYATSVGTEHMIDVAIVTPTGKVAPTLTDAEVSALIAKASTYWSAQSGGQISSIRQGTATLRYTTPYACSEPGYLMPDAASRFGNSDTVYNERNGRHLLVIVPKGCGSEGQAGVGLGDLVVSPANGGVIWMQNLPWGLDIFAHEFGHNLGLRHANTHECPNAADGTPVFEGTPGAVSGNFTPSFSDGCVAEEYGDRVDVMGNISVINGQVNAAPSTLSVTNALSLGVMPVEAVERIALEGASTVTRSVSLKSVSSTGAGTRGVVVTDPISGTEYVFEHRDGSGQDAQSLFGKGKLADYGVGFGVRMMTNRLGASSEVFTALDSSVYYGRRQYFRAGETLVSRTGGVQMRITSIAASTATLEITLRSTPTNPAPVGSSVPTIDGEFTPGETLSVRPGIWSTTTLDYQWLANGSPIAGATAATLLLGPDQSGAAITVRITGSKPGFVSVSRTSEPSIKVAGATPKIAGTAALGSTLVAETPGWAPGTTFDYQWYAGAAAIPGATEAAFAVTPLQIGRPIAVEVTGTQAGYALVTRMSGETSVVPAGTLRYQFSPQPGETLSWPDANLYSAPACCRLSYRWLADGIAISGATQPTYTVASVLPAGGTFSLEVAVRSAGVPGGVSDLKASIGGVAVVGSTLNAVSEGVDLGDLTIQWLANGVALKGATQAALIVPAGAAAKRLTVQLTWVAASLKVTSAATLRVSKAVTPSVAGPMVVGAVVTAKPGIWTTGMVLRYQWAANGSPIAGATKATYKVPATLLGQTLTVAVTGSKVGYATVALTSAATTAILLPLVAKKPVIVGVVKVNRQLTAKVAAWGPADVALTYQWFAAGKRVDGATEATFTPTGTRLGQRITVAVTGTKDGYRSSTLTSAATARVAR</sequence>
<dbReference type="Gene3D" id="3.40.390.10">
    <property type="entry name" value="Collagenase (Catalytic Domain)"/>
    <property type="match status" value="1"/>
</dbReference>
<feature type="region of interest" description="Disordered" evidence="1">
    <location>
        <begin position="105"/>
        <end position="125"/>
    </location>
</feature>
<feature type="signal peptide" evidence="2">
    <location>
        <begin position="1"/>
        <end position="25"/>
    </location>
</feature>
<dbReference type="InterPro" id="IPR024079">
    <property type="entry name" value="MetalloPept_cat_dom_sf"/>
</dbReference>
<dbReference type="Gene3D" id="2.60.40.2700">
    <property type="match status" value="5"/>
</dbReference>
<feature type="chain" id="PRO_5046298186" description="Peptidase M11 gametolysin domain-containing protein" evidence="2">
    <location>
        <begin position="26"/>
        <end position="1009"/>
    </location>
</feature>
<organism evidence="3 4">
    <name type="scientific">Leifsonia kafniensis</name>
    <dbReference type="NCBI Taxonomy" id="475957"/>
    <lineage>
        <taxon>Bacteria</taxon>
        <taxon>Bacillati</taxon>
        <taxon>Actinomycetota</taxon>
        <taxon>Actinomycetes</taxon>
        <taxon>Micrococcales</taxon>
        <taxon>Microbacteriaceae</taxon>
        <taxon>Leifsonia</taxon>
    </lineage>
</organism>
<accession>A0ABP7KMD2</accession>
<evidence type="ECO:0008006" key="5">
    <source>
        <dbReference type="Google" id="ProtNLM"/>
    </source>
</evidence>
<name>A0ABP7KMD2_9MICO</name>
<evidence type="ECO:0000313" key="4">
    <source>
        <dbReference type="Proteomes" id="UP001501803"/>
    </source>
</evidence>
<dbReference type="Proteomes" id="UP001501803">
    <property type="component" value="Unassembled WGS sequence"/>
</dbReference>
<keyword evidence="4" id="KW-1185">Reference proteome</keyword>
<protein>
    <recommendedName>
        <fullName evidence="5">Peptidase M11 gametolysin domain-containing protein</fullName>
    </recommendedName>
</protein>
<reference evidence="4" key="1">
    <citation type="journal article" date="2019" name="Int. J. Syst. Evol. Microbiol.">
        <title>The Global Catalogue of Microorganisms (GCM) 10K type strain sequencing project: providing services to taxonomists for standard genome sequencing and annotation.</title>
        <authorList>
            <consortium name="The Broad Institute Genomics Platform"/>
            <consortium name="The Broad Institute Genome Sequencing Center for Infectious Disease"/>
            <person name="Wu L."/>
            <person name="Ma J."/>
        </authorList>
    </citation>
    <scope>NUCLEOTIDE SEQUENCE [LARGE SCALE GENOMIC DNA]</scope>
    <source>
        <strain evidence="4">JCM 17021</strain>
    </source>
</reference>
<feature type="compositionally biased region" description="Acidic residues" evidence="1">
    <location>
        <begin position="63"/>
        <end position="81"/>
    </location>
</feature>
<evidence type="ECO:0000313" key="3">
    <source>
        <dbReference type="EMBL" id="GAA3881749.1"/>
    </source>
</evidence>
<evidence type="ECO:0000256" key="2">
    <source>
        <dbReference type="SAM" id="SignalP"/>
    </source>
</evidence>
<dbReference type="SUPFAM" id="SSF55486">
    <property type="entry name" value="Metalloproteases ('zincins'), catalytic domain"/>
    <property type="match status" value="2"/>
</dbReference>
<evidence type="ECO:0000256" key="1">
    <source>
        <dbReference type="SAM" id="MobiDB-lite"/>
    </source>
</evidence>
<gene>
    <name evidence="3" type="ORF">GCM10022381_24990</name>
</gene>
<dbReference type="EMBL" id="BAABCN010000007">
    <property type="protein sequence ID" value="GAA3881749.1"/>
    <property type="molecule type" value="Genomic_DNA"/>
</dbReference>
<feature type="region of interest" description="Disordered" evidence="1">
    <location>
        <begin position="52"/>
        <end position="81"/>
    </location>
</feature>
<proteinExistence type="predicted"/>
<comment type="caution">
    <text evidence="3">The sequence shown here is derived from an EMBL/GenBank/DDBJ whole genome shotgun (WGS) entry which is preliminary data.</text>
</comment>